<keyword evidence="2 9" id="KW-0031">Aminopeptidase</keyword>
<dbReference type="PANTHER" id="PTHR32481">
    <property type="entry name" value="AMINOPEPTIDASE"/>
    <property type="match status" value="1"/>
</dbReference>
<dbReference type="EC" id="3.4.11.7" evidence="9"/>
<feature type="active site" description="Proton acceptor" evidence="7">
    <location>
        <position position="214"/>
    </location>
</feature>
<dbReference type="PIRSF" id="PIRSF001123">
    <property type="entry name" value="PepA_GA"/>
    <property type="match status" value="1"/>
</dbReference>
<dbReference type="InterPro" id="IPR008007">
    <property type="entry name" value="Peptidase_M42"/>
</dbReference>
<dbReference type="GO" id="GO:0006508">
    <property type="term" value="P:proteolysis"/>
    <property type="evidence" value="ECO:0007669"/>
    <property type="project" value="UniProtKB-KW"/>
</dbReference>
<name>A0A3P1V844_9STRE</name>
<evidence type="ECO:0000256" key="2">
    <source>
        <dbReference type="ARBA" id="ARBA00022438"/>
    </source>
</evidence>
<dbReference type="InterPro" id="IPR017538">
    <property type="entry name" value="Pept_M42_glutamyl_aminopept"/>
</dbReference>
<keyword evidence="5 9" id="KW-0378">Hydrolase</keyword>
<feature type="binding site" evidence="8">
    <location>
        <position position="319"/>
    </location>
    <ligand>
        <name>Zn(2+)</name>
        <dbReference type="ChEBI" id="CHEBI:29105"/>
        <label>2</label>
    </ligand>
</feature>
<dbReference type="CDD" id="cd05656">
    <property type="entry name" value="M42_Frv"/>
    <property type="match status" value="1"/>
</dbReference>
<evidence type="ECO:0000256" key="7">
    <source>
        <dbReference type="PIRSR" id="PIRSR001123-1"/>
    </source>
</evidence>
<evidence type="ECO:0000256" key="1">
    <source>
        <dbReference type="ARBA" id="ARBA00006272"/>
    </source>
</evidence>
<sequence length="355" mass="38776">MTDLFAKIKEVTELQGLPGFEGPVRNYLRNRLTPHVDRIETDGLGGIFGIKNSLIADAPRLMVAAHMDEVGFMISDIKADGTFRVVPLGGWNPLVVSSQAFQLILDDGRQIPAISGSMPPHLSRGNNGNPSLPAIEDIIFDAGFTSKEEAWDFGVRPGNLLVPKNETILTANEKNIISKAWDNRYGILMVAELLENLVDQNLPNHLIAGANVQEEVGLRGAMVSTTKFDPDIFLAVDCSPAGDIFGEQGSIGDGTLIRFYDPGHIMLPNMRDFLLTTAEEAGIKYQYYCGKGGTDAGAAHLKNKGIPSTTIGVCARYIHSHQTLYSMDDFVEAQAFLQAIVKKMDKSTVELIKHY</sequence>
<accession>A0A3P1V844</accession>
<dbReference type="EMBL" id="RQZA01000011">
    <property type="protein sequence ID" value="RRD29847.1"/>
    <property type="molecule type" value="Genomic_DNA"/>
</dbReference>
<feature type="binding site" evidence="8">
    <location>
        <position position="215"/>
    </location>
    <ligand>
        <name>Zn(2+)</name>
        <dbReference type="ChEBI" id="CHEBI:29105"/>
        <label>2</label>
    </ligand>
</feature>
<feature type="binding site" evidence="8">
    <location>
        <position position="237"/>
    </location>
    <ligand>
        <name>Zn(2+)</name>
        <dbReference type="ChEBI" id="CHEBI:29105"/>
        <label>1</label>
    </ligand>
</feature>
<dbReference type="Gene3D" id="3.40.630.10">
    <property type="entry name" value="Zn peptidases"/>
    <property type="match status" value="1"/>
</dbReference>
<dbReference type="InterPro" id="IPR051464">
    <property type="entry name" value="Peptidase_M42_aminopept"/>
</dbReference>
<evidence type="ECO:0000256" key="8">
    <source>
        <dbReference type="PIRSR" id="PIRSR001123-2"/>
    </source>
</evidence>
<keyword evidence="3" id="KW-0645">Protease</keyword>
<keyword evidence="4 8" id="KW-0479">Metal-binding</keyword>
<dbReference type="STRING" id="1123309.GCA_000377005_00445"/>
<dbReference type="RefSeq" id="WP_018166371.1">
    <property type="nucleotide sequence ID" value="NZ_RQZA01000011.1"/>
</dbReference>
<comment type="similarity">
    <text evidence="1 6">Belongs to the peptidase M42 family.</text>
</comment>
<evidence type="ECO:0000313" key="9">
    <source>
        <dbReference type="EMBL" id="RRD29847.1"/>
    </source>
</evidence>
<comment type="caution">
    <text evidence="9">The sequence shown here is derived from an EMBL/GenBank/DDBJ whole genome shotgun (WGS) entry which is preliminary data.</text>
</comment>
<feature type="binding site" evidence="8">
    <location>
        <position position="66"/>
    </location>
    <ligand>
        <name>Zn(2+)</name>
        <dbReference type="ChEBI" id="CHEBI:29105"/>
        <label>1</label>
    </ligand>
</feature>
<dbReference type="Gene3D" id="2.40.30.40">
    <property type="entry name" value="Peptidase M42, domain 2"/>
    <property type="match status" value="1"/>
</dbReference>
<dbReference type="GO" id="GO:0046872">
    <property type="term" value="F:metal ion binding"/>
    <property type="evidence" value="ECO:0007669"/>
    <property type="project" value="UniProtKB-UniRule"/>
</dbReference>
<evidence type="ECO:0000313" key="10">
    <source>
        <dbReference type="Proteomes" id="UP000281771"/>
    </source>
</evidence>
<feature type="binding site" evidence="8">
    <location>
        <position position="182"/>
    </location>
    <ligand>
        <name>Zn(2+)</name>
        <dbReference type="ChEBI" id="CHEBI:29105"/>
        <label>1</label>
    </ligand>
</feature>
<gene>
    <name evidence="9" type="primary">pepA</name>
    <name evidence="9" type="ORF">EII38_09000</name>
</gene>
<protein>
    <submittedName>
        <fullName evidence="9">Glutamyl aminopeptidase</fullName>
        <ecNumber evidence="9">3.4.11.7</ecNumber>
    </submittedName>
</protein>
<dbReference type="SUPFAM" id="SSF101821">
    <property type="entry name" value="Aminopeptidase/glucanase lid domain"/>
    <property type="match status" value="1"/>
</dbReference>
<feature type="binding site" evidence="8">
    <location>
        <position position="182"/>
    </location>
    <ligand>
        <name>Zn(2+)</name>
        <dbReference type="ChEBI" id="CHEBI:29105"/>
        <label>2</label>
    </ligand>
</feature>
<organism evidence="9 10">
    <name type="scientific">Streptococcus minor</name>
    <dbReference type="NCBI Taxonomy" id="229549"/>
    <lineage>
        <taxon>Bacteria</taxon>
        <taxon>Bacillati</taxon>
        <taxon>Bacillota</taxon>
        <taxon>Bacilli</taxon>
        <taxon>Lactobacillales</taxon>
        <taxon>Streptococcaceae</taxon>
        <taxon>Streptococcus</taxon>
    </lineage>
</organism>
<dbReference type="NCBIfam" id="TIGR03107">
    <property type="entry name" value="glu_aminopep"/>
    <property type="match status" value="1"/>
</dbReference>
<evidence type="ECO:0000256" key="3">
    <source>
        <dbReference type="ARBA" id="ARBA00022670"/>
    </source>
</evidence>
<dbReference type="GO" id="GO:0004230">
    <property type="term" value="F:glutamyl aminopeptidase activity"/>
    <property type="evidence" value="ECO:0007669"/>
    <property type="project" value="UniProtKB-EC"/>
</dbReference>
<proteinExistence type="inferred from homology"/>
<evidence type="ECO:0000256" key="6">
    <source>
        <dbReference type="PIRNR" id="PIRNR001123"/>
    </source>
</evidence>
<keyword evidence="10" id="KW-1185">Reference proteome</keyword>
<comment type="cofactor">
    <cofactor evidence="8">
        <name>a divalent metal cation</name>
        <dbReference type="ChEBI" id="CHEBI:60240"/>
    </cofactor>
    <text evidence="8">Binds 2 divalent metal cations per subunit.</text>
</comment>
<evidence type="ECO:0000256" key="5">
    <source>
        <dbReference type="ARBA" id="ARBA00022801"/>
    </source>
</evidence>
<dbReference type="AlphaFoldDB" id="A0A3P1V844"/>
<dbReference type="SUPFAM" id="SSF53187">
    <property type="entry name" value="Zn-dependent exopeptidases"/>
    <property type="match status" value="1"/>
</dbReference>
<evidence type="ECO:0000256" key="4">
    <source>
        <dbReference type="ARBA" id="ARBA00022723"/>
    </source>
</evidence>
<dbReference type="InterPro" id="IPR023367">
    <property type="entry name" value="Peptidase_M42_dom2"/>
</dbReference>
<dbReference type="PANTHER" id="PTHR32481:SF0">
    <property type="entry name" value="AMINOPEPTIDASE YPDE-RELATED"/>
    <property type="match status" value="1"/>
</dbReference>
<reference evidence="9 10" key="1">
    <citation type="submission" date="2018-11" db="EMBL/GenBank/DDBJ databases">
        <title>Genomes From Bacteria Associated with the Canine Oral Cavity: a Test Case for Automated Genome-Based Taxonomic Assignment.</title>
        <authorList>
            <person name="Coil D.A."/>
            <person name="Jospin G."/>
            <person name="Darling A.E."/>
            <person name="Wallis C."/>
            <person name="Davis I.J."/>
            <person name="Harris S."/>
            <person name="Eisen J.A."/>
            <person name="Holcombe L.J."/>
            <person name="O'Flynn C."/>
        </authorList>
    </citation>
    <scope>NUCLEOTIDE SEQUENCE [LARGE SCALE GENOMIC DNA]</scope>
    <source>
        <strain evidence="9 10">OH4621_COT-116</strain>
    </source>
</reference>
<dbReference type="Proteomes" id="UP000281771">
    <property type="component" value="Unassembled WGS sequence"/>
</dbReference>
<dbReference type="Pfam" id="PF05343">
    <property type="entry name" value="Peptidase_M42"/>
    <property type="match status" value="1"/>
</dbReference>